<proteinExistence type="predicted"/>
<dbReference type="eggNOG" id="COG4637">
    <property type="taxonomic scope" value="Bacteria"/>
</dbReference>
<dbReference type="Proteomes" id="UP000002384">
    <property type="component" value="Chromosome"/>
</dbReference>
<sequence>MKLKRFFIEYRVLQDLEIYFGPSLKESKAFTDSPAYNLDFLVGVNGTGKSTVLRILFELLRLLERQAAINFPFELEYELEKVGLFKTIFISNRYQDLEKETIEYKQTPEVWEIDNNGNYNLIQLSSDILPDLVIAFTTGSESNWSTIDETNLDYITSPLPSLSPLDLAIGELPGKPLTPIDEEDDTSTTESKCIFISSSEIPLITLCGLLTDLVKPDKPLSKVREASKIKKLSGFSLKFRKPNSKTQDWEKVEELAKLTPKCLRIGTDYQLIFDLSDANLPHRLIETYYSGFELFKTLSQLAKPDKNGQTVLQSVNLFLERPMSDHPETDLDIPLLHLLDWLSDGEKSFLGRMCLLTLLETDEALILLDEPEVHFNDFWKRQIVYLLDTTLKKRHSHILISTHSSITLTDVPKENIMVLDRNGNYTNKSLKPSMNTFAADPSDIMVHVFGSPYPSGELSINRVEDELANKLKRSTEERKEALENLKDVVASGYWSFLIRQELQSLK</sequence>
<feature type="coiled-coil region" evidence="1">
    <location>
        <begin position="460"/>
        <end position="491"/>
    </location>
</feature>
<dbReference type="Gene3D" id="3.40.50.300">
    <property type="entry name" value="P-loop containing nucleotide triphosphate hydrolases"/>
    <property type="match status" value="1"/>
</dbReference>
<dbReference type="GO" id="GO:0006302">
    <property type="term" value="P:double-strand break repair"/>
    <property type="evidence" value="ECO:0007669"/>
    <property type="project" value="TreeGrafter"/>
</dbReference>
<dbReference type="HOGENOM" id="CLU_437971_0_0_3"/>
<feature type="domain" description="ATPase AAA-type core" evidence="2">
    <location>
        <begin position="340"/>
        <end position="405"/>
    </location>
</feature>
<dbReference type="PANTHER" id="PTHR32182:SF25">
    <property type="entry name" value="SLR1056 PROTEIN"/>
    <property type="match status" value="1"/>
</dbReference>
<dbReference type="PANTHER" id="PTHR32182">
    <property type="entry name" value="DNA REPLICATION AND REPAIR PROTEIN RECF"/>
    <property type="match status" value="1"/>
</dbReference>
<dbReference type="GO" id="GO:0000731">
    <property type="term" value="P:DNA synthesis involved in DNA repair"/>
    <property type="evidence" value="ECO:0007669"/>
    <property type="project" value="TreeGrafter"/>
</dbReference>
<dbReference type="Pfam" id="PF13304">
    <property type="entry name" value="AAA_21"/>
    <property type="match status" value="1"/>
</dbReference>
<dbReference type="STRING" id="65393.PCC7424_2084"/>
<dbReference type="OrthoDB" id="9784297at2"/>
<dbReference type="GO" id="GO:0005524">
    <property type="term" value="F:ATP binding"/>
    <property type="evidence" value="ECO:0007669"/>
    <property type="project" value="InterPro"/>
</dbReference>
<organism evidence="3 4">
    <name type="scientific">Gloeothece citriformis (strain PCC 7424)</name>
    <name type="common">Cyanothece sp. (strain PCC 7424)</name>
    <dbReference type="NCBI Taxonomy" id="65393"/>
    <lineage>
        <taxon>Bacteria</taxon>
        <taxon>Bacillati</taxon>
        <taxon>Cyanobacteriota</taxon>
        <taxon>Cyanophyceae</taxon>
        <taxon>Oscillatoriophycideae</taxon>
        <taxon>Chroococcales</taxon>
        <taxon>Aphanothecaceae</taxon>
        <taxon>Gloeothece</taxon>
        <taxon>Gloeothece citriformis</taxon>
    </lineage>
</organism>
<dbReference type="InterPro" id="IPR003959">
    <property type="entry name" value="ATPase_AAA_core"/>
</dbReference>
<name>B7KF55_GLOC7</name>
<reference evidence="4" key="1">
    <citation type="journal article" date="2011" name="MBio">
        <title>Novel metabolic attributes of the genus Cyanothece, comprising a group of unicellular nitrogen-fixing Cyanobacteria.</title>
        <authorList>
            <person name="Bandyopadhyay A."/>
            <person name="Elvitigala T."/>
            <person name="Welsh E."/>
            <person name="Stockel J."/>
            <person name="Liberton M."/>
            <person name="Min H."/>
            <person name="Sherman L.A."/>
            <person name="Pakrasi H.B."/>
        </authorList>
    </citation>
    <scope>NUCLEOTIDE SEQUENCE [LARGE SCALE GENOMIC DNA]</scope>
    <source>
        <strain evidence="4">PCC 7424</strain>
    </source>
</reference>
<dbReference type="AlphaFoldDB" id="B7KF55"/>
<keyword evidence="4" id="KW-1185">Reference proteome</keyword>
<dbReference type="KEGG" id="cyc:PCC7424_2084"/>
<dbReference type="GO" id="GO:0016887">
    <property type="term" value="F:ATP hydrolysis activity"/>
    <property type="evidence" value="ECO:0007669"/>
    <property type="project" value="InterPro"/>
</dbReference>
<dbReference type="SUPFAM" id="SSF52540">
    <property type="entry name" value="P-loop containing nucleoside triphosphate hydrolases"/>
    <property type="match status" value="1"/>
</dbReference>
<dbReference type="EMBL" id="CP001291">
    <property type="protein sequence ID" value="ACK70511.1"/>
    <property type="molecule type" value="Genomic_DNA"/>
</dbReference>
<dbReference type="InterPro" id="IPR027417">
    <property type="entry name" value="P-loop_NTPase"/>
</dbReference>
<evidence type="ECO:0000259" key="2">
    <source>
        <dbReference type="Pfam" id="PF13304"/>
    </source>
</evidence>
<gene>
    <name evidence="3" type="ordered locus">PCC7424_2084</name>
</gene>
<keyword evidence="1" id="KW-0175">Coiled coil</keyword>
<dbReference type="RefSeq" id="WP_015954117.1">
    <property type="nucleotide sequence ID" value="NC_011729.1"/>
</dbReference>
<evidence type="ECO:0000313" key="3">
    <source>
        <dbReference type="EMBL" id="ACK70511.1"/>
    </source>
</evidence>
<evidence type="ECO:0000313" key="4">
    <source>
        <dbReference type="Proteomes" id="UP000002384"/>
    </source>
</evidence>
<evidence type="ECO:0000256" key="1">
    <source>
        <dbReference type="SAM" id="Coils"/>
    </source>
</evidence>
<accession>B7KF55</accession>
<protein>
    <recommendedName>
        <fullName evidence="2">ATPase AAA-type core domain-containing protein</fullName>
    </recommendedName>
</protein>